<organism evidence="14 15">
    <name type="scientific">Pholiota conissans</name>
    <dbReference type="NCBI Taxonomy" id="109636"/>
    <lineage>
        <taxon>Eukaryota</taxon>
        <taxon>Fungi</taxon>
        <taxon>Dikarya</taxon>
        <taxon>Basidiomycota</taxon>
        <taxon>Agaricomycotina</taxon>
        <taxon>Agaricomycetes</taxon>
        <taxon>Agaricomycetidae</taxon>
        <taxon>Agaricales</taxon>
        <taxon>Agaricineae</taxon>
        <taxon>Strophariaceae</taxon>
        <taxon>Pholiota</taxon>
    </lineage>
</organism>
<dbReference type="InterPro" id="IPR009401">
    <property type="entry name" value="Med13_C"/>
</dbReference>
<dbReference type="EMBL" id="MU155188">
    <property type="protein sequence ID" value="KAF9480800.1"/>
    <property type="molecule type" value="Genomic_DNA"/>
</dbReference>
<comment type="function">
    <text evidence="10">Component of the SRB8-11 complex. The SRB8-11 complex is a regulatory module of the Mediator complex which is itself involved in regulation of basal and activated RNA polymerase II-dependent transcription. The SRB8-11 complex may be involved in the transcriptional repression of a subset of genes regulated by Mediator. It may inhibit the association of the Mediator complex with RNA polymerase II to form the holoenzyme complex.</text>
</comment>
<gene>
    <name evidence="14" type="ORF">BDN70DRAFT_585040</name>
</gene>
<feature type="compositionally biased region" description="Low complexity" evidence="11">
    <location>
        <begin position="551"/>
        <end position="570"/>
    </location>
</feature>
<dbReference type="InterPro" id="IPR051139">
    <property type="entry name" value="Mediator_complx_sub13"/>
</dbReference>
<sequence length="1859" mass="198247">MMALALTSRARSLRAERRPRMSAMHRMRPWVVSSTFVWVLTVWTGRGSGETRVVVDEGLGDGCIVEGPSFSANRKIQCFRHLPALSSSPHTMAARPTTALAPSPISPADPLLAAALVLPPNPAVAYALFRPTTPTTPQDAIEHARRAILARNPVPSTATVDPNITTTNTLLNAILPSVHIGPEPFLYVFTISTQQTAHAQADLLASLSLDGLAVAERAVFTPPSASSLLPSHHDQIVLSYFYDAVRVRIIDDVVTASTHTLQSSVSSTSTKRRIKRFKDGFLMSQITPSSEWEYKTITRPLIFCQLQVQLSYTREGIPSQLLVHPMLLPTPFLDISRSLPLPAGTPITLLPYGTPAYYLASYSGPTTGLIKQFQASLQGIGAGQWENLSPADDASADGMPQTPTFIIGWIKVENKQGEDKGITIIYPTRLCLSYVPCSSSRAPLDYIPELPAPLQPSPHVAPALPSLSNLSQGPTTPVAIAQTHSLPILASPTSESLHSFRALTLSKTNDLRQVATEVGGYVDAVARERERERERLKREREYGASTSPKMARTTATTPASAPTPASVEPAPTIPGASTHGAAGPPAYTYQQSHPNAVAGPSNQPMQTSTTTVPPQTTTTPSMQNFYPSPPQMTPHTATVDNTRPTSPAIDAHVIATNQSAALSSTATPESTPLPSEASSLAAAVPIHSGGSTQNSTAFDLYGMNGASNGFLGLDMDMDMDFGMGDLGLSFGMDIGMEGMDSLSGMGDMSAMEPPTSAGNVSRDAGTGGGGGLSMEFDDTFTDDDFSFFDRPARPAAPAPAPTNFAVHSRNVSGSGMGVMSPPGPHVAGGGPGPPSTTPAATAQNAQMWTPGGMTPHEGGEAEAPTPDHAQGTVIGTLSAPATPGVHLSSSAAIFFSSGRAPSSPSSLFEPIPFAPYHRRADGKYAVGKFAMGIGLPSPPASEEDAMEFGVGGYRGPISLPASPANGGHTQHYLHQLQGRDKLGSETRPGGWRLKYDAVTDPRIGVVRQLIGVKRKPRLAHGTRDPQRTVPWPSTGACEEWETPLFLDPRGNTGPTSDAVSEGESDEDEDADGGADVEGDGDDDLASPLLSRPATPPPAYLPLGPTLLHTQFQHAALLPLSTPLRPPGASVLPTTDLDVGSAPPPPSVPTPVSPAATMGAASEKSKSLESAAYALGMEIVENPVWAETWRAASGTGSAGRRRAAVWPGDCRAVETLLASVPGLKGGMTLAEVFGLDTEKSAKPVQALDAPMISIGKGDAIIQVLPTALRFWEKLGLDPKGGRKNLSAFVLFEDEGEGRQALVESWLGNVRTAYEGKHLGAMSLGVSNVCVKAGLLPLHLDASFRKSLASLIANLTPPQPTLVLFLVLPIVVMSLSSPVLRQVLSVIKKVVANYHASQLFFQFIPEQHLFSSLEKPSGCDSALDRLVFSMYDRIQVPVDRLRPRHVHPPFEDEPDETRRYFLDPSFTLARPRYNKVTYVRAAHTSLDVLDRHTFLHVAYHLTACGKWIIAACVDQRGEAYQIGVWLTQAPGERERDTHEGAVEGEVSKEEYAVQRVWEFAMQFAKKANVEWRVVFARLGVISEKELDAWTENLQVNVVPSREQPPLHHTLVCVVPDASWSFIPPKSGSTPASYTSRPGPASRSVSSSKQPYVYTDVSSVTYAVFPTDRIPISVPPAQSDLGLAQSLVYEPAALAVSSSPASPHHSQAGSTPSAFYPPILSTATPSAMPSELLDSVPLPHPVTILPPHTSLLIRVPNSTTSSSSSSSSITTTAVHLLRTFHSQSYTHTLQASTPSAAQVPSDQLLLDELTRNYYELAVLVKARWRLDGIGGHKGLPFHIAAVDAVRMALDRDWERLEGAAEM</sequence>
<dbReference type="InterPro" id="IPR021643">
    <property type="entry name" value="Mediator_Med13_N"/>
</dbReference>
<keyword evidence="8 10" id="KW-0539">Nucleus</keyword>
<accession>A0A9P5Z660</accession>
<evidence type="ECO:0000256" key="9">
    <source>
        <dbReference type="ARBA" id="ARBA00032008"/>
    </source>
</evidence>
<feature type="region of interest" description="Disordered" evidence="11">
    <location>
        <begin position="793"/>
        <end position="841"/>
    </location>
</feature>
<keyword evidence="7 10" id="KW-0804">Transcription</keyword>
<dbReference type="GO" id="GO:0016592">
    <property type="term" value="C:mediator complex"/>
    <property type="evidence" value="ECO:0007669"/>
    <property type="project" value="InterPro"/>
</dbReference>
<comment type="subcellular location">
    <subcellularLocation>
        <location evidence="1 10">Nucleus</location>
    </subcellularLocation>
</comment>
<evidence type="ECO:0000259" key="13">
    <source>
        <dbReference type="Pfam" id="PF11597"/>
    </source>
</evidence>
<reference evidence="14" key="1">
    <citation type="submission" date="2020-11" db="EMBL/GenBank/DDBJ databases">
        <authorList>
            <consortium name="DOE Joint Genome Institute"/>
            <person name="Ahrendt S."/>
            <person name="Riley R."/>
            <person name="Andreopoulos W."/>
            <person name="Labutti K."/>
            <person name="Pangilinan J."/>
            <person name="Ruiz-Duenas F.J."/>
            <person name="Barrasa J.M."/>
            <person name="Sanchez-Garcia M."/>
            <person name="Camarero S."/>
            <person name="Miyauchi S."/>
            <person name="Serrano A."/>
            <person name="Linde D."/>
            <person name="Babiker R."/>
            <person name="Drula E."/>
            <person name="Ayuso-Fernandez I."/>
            <person name="Pacheco R."/>
            <person name="Padilla G."/>
            <person name="Ferreira P."/>
            <person name="Barriuso J."/>
            <person name="Kellner H."/>
            <person name="Castanera R."/>
            <person name="Alfaro M."/>
            <person name="Ramirez L."/>
            <person name="Pisabarro A.G."/>
            <person name="Kuo A."/>
            <person name="Tritt A."/>
            <person name="Lipzen A."/>
            <person name="He G."/>
            <person name="Yan M."/>
            <person name="Ng V."/>
            <person name="Cullen D."/>
            <person name="Martin F."/>
            <person name="Rosso M.-N."/>
            <person name="Henrissat B."/>
            <person name="Hibbett D."/>
            <person name="Martinez A.T."/>
            <person name="Grigoriev I.V."/>
        </authorList>
    </citation>
    <scope>NUCLEOTIDE SEQUENCE</scope>
    <source>
        <strain evidence="14">CIRM-BRFM 674</strain>
    </source>
</reference>
<keyword evidence="5 10" id="KW-0805">Transcription regulation</keyword>
<dbReference type="Pfam" id="PF11597">
    <property type="entry name" value="Med13_N"/>
    <property type="match status" value="1"/>
</dbReference>
<dbReference type="PANTHER" id="PTHR48249">
    <property type="entry name" value="MEDIATOR OF RNA POLYMERASE II TRANSCRIPTION SUBUNIT 13"/>
    <property type="match status" value="1"/>
</dbReference>
<evidence type="ECO:0000313" key="15">
    <source>
        <dbReference type="Proteomes" id="UP000807469"/>
    </source>
</evidence>
<feature type="compositionally biased region" description="Acidic residues" evidence="11">
    <location>
        <begin position="1060"/>
        <end position="1084"/>
    </location>
</feature>
<feature type="compositionally biased region" description="Low complexity" evidence="11">
    <location>
        <begin position="811"/>
        <end position="820"/>
    </location>
</feature>
<feature type="compositionally biased region" description="Low complexity" evidence="11">
    <location>
        <begin position="603"/>
        <end position="623"/>
    </location>
</feature>
<evidence type="ECO:0000256" key="11">
    <source>
        <dbReference type="SAM" id="MobiDB-lite"/>
    </source>
</evidence>
<evidence type="ECO:0000313" key="14">
    <source>
        <dbReference type="EMBL" id="KAF9480800.1"/>
    </source>
</evidence>
<feature type="compositionally biased region" description="Pro residues" evidence="11">
    <location>
        <begin position="1141"/>
        <end position="1151"/>
    </location>
</feature>
<dbReference type="GO" id="GO:0045944">
    <property type="term" value="P:positive regulation of transcription by RNA polymerase II"/>
    <property type="evidence" value="ECO:0007669"/>
    <property type="project" value="TreeGrafter"/>
</dbReference>
<feature type="region of interest" description="Disordered" evidence="11">
    <location>
        <begin position="1624"/>
        <end position="1644"/>
    </location>
</feature>
<dbReference type="Proteomes" id="UP000807469">
    <property type="component" value="Unassembled WGS sequence"/>
</dbReference>
<dbReference type="PANTHER" id="PTHR48249:SF3">
    <property type="entry name" value="MEDIATOR OF RNA POLYMERASE II TRANSCRIPTION SUBUNIT 13"/>
    <property type="match status" value="1"/>
</dbReference>
<feature type="region of interest" description="Disordered" evidence="11">
    <location>
        <begin position="1042"/>
        <end position="1101"/>
    </location>
</feature>
<keyword evidence="6 10" id="KW-0010">Activator</keyword>
<comment type="similarity">
    <text evidence="2 10">Belongs to the Mediator complex subunit 13 family.</text>
</comment>
<evidence type="ECO:0000259" key="12">
    <source>
        <dbReference type="Pfam" id="PF06333"/>
    </source>
</evidence>
<comment type="subunit">
    <text evidence="10">Component of the SRB8-11 complex, which itself associates with the Mediator complex.</text>
</comment>
<feature type="region of interest" description="Disordered" evidence="11">
    <location>
        <begin position="1138"/>
        <end position="1160"/>
    </location>
</feature>
<evidence type="ECO:0000256" key="3">
    <source>
        <dbReference type="ARBA" id="ARBA00019618"/>
    </source>
</evidence>
<evidence type="ECO:0000256" key="8">
    <source>
        <dbReference type="ARBA" id="ARBA00023242"/>
    </source>
</evidence>
<feature type="compositionally biased region" description="Polar residues" evidence="11">
    <location>
        <begin position="633"/>
        <end position="645"/>
    </location>
</feature>
<evidence type="ECO:0000256" key="10">
    <source>
        <dbReference type="RuleBase" id="RU364134"/>
    </source>
</evidence>
<feature type="compositionally biased region" description="Polar residues" evidence="11">
    <location>
        <begin position="1624"/>
        <end position="1633"/>
    </location>
</feature>
<feature type="compositionally biased region" description="Basic and acidic residues" evidence="11">
    <location>
        <begin position="529"/>
        <end position="542"/>
    </location>
</feature>
<keyword evidence="4 10" id="KW-0678">Repressor</keyword>
<feature type="domain" description="Mediator complex subunit Med13 C-terminal" evidence="12">
    <location>
        <begin position="1461"/>
        <end position="1839"/>
    </location>
</feature>
<evidence type="ECO:0000256" key="6">
    <source>
        <dbReference type="ARBA" id="ARBA00023159"/>
    </source>
</evidence>
<dbReference type="OrthoDB" id="103819at2759"/>
<dbReference type="Pfam" id="PF06333">
    <property type="entry name" value="Med13_C"/>
    <property type="match status" value="1"/>
</dbReference>
<evidence type="ECO:0000256" key="4">
    <source>
        <dbReference type="ARBA" id="ARBA00022491"/>
    </source>
</evidence>
<proteinExistence type="inferred from homology"/>
<evidence type="ECO:0000256" key="7">
    <source>
        <dbReference type="ARBA" id="ARBA00023163"/>
    </source>
</evidence>
<feature type="region of interest" description="Disordered" evidence="11">
    <location>
        <begin position="529"/>
        <end position="645"/>
    </location>
</feature>
<dbReference type="GO" id="GO:0003713">
    <property type="term" value="F:transcription coactivator activity"/>
    <property type="evidence" value="ECO:0007669"/>
    <property type="project" value="TreeGrafter"/>
</dbReference>
<comment type="caution">
    <text evidence="14">The sequence shown here is derived from an EMBL/GenBank/DDBJ whole genome shotgun (WGS) entry which is preliminary data.</text>
</comment>
<evidence type="ECO:0000256" key="1">
    <source>
        <dbReference type="ARBA" id="ARBA00004123"/>
    </source>
</evidence>
<evidence type="ECO:0000256" key="2">
    <source>
        <dbReference type="ARBA" id="ARBA00009354"/>
    </source>
</evidence>
<feature type="domain" description="Mediator complex subunit Med13 N-terminal" evidence="13">
    <location>
        <begin position="111"/>
        <end position="435"/>
    </location>
</feature>
<keyword evidence="15" id="KW-1185">Reference proteome</keyword>
<protein>
    <recommendedName>
        <fullName evidence="3 10">Mediator of RNA polymerase II transcription subunit 13</fullName>
    </recommendedName>
    <alternativeName>
        <fullName evidence="9 10">Mediator complex subunit 13</fullName>
    </alternativeName>
</protein>
<name>A0A9P5Z660_9AGAR</name>
<evidence type="ECO:0000256" key="5">
    <source>
        <dbReference type="ARBA" id="ARBA00023015"/>
    </source>
</evidence>